<dbReference type="RefSeq" id="XP_009009543.1">
    <property type="nucleotide sequence ID" value="XM_009011295.1"/>
</dbReference>
<dbReference type="HOGENOM" id="CLU_691301_0_0_1"/>
<feature type="compositionally biased region" description="Basic and acidic residues" evidence="1">
    <location>
        <begin position="196"/>
        <end position="208"/>
    </location>
</feature>
<gene>
    <name evidence="3" type="primary">20198305</name>
    <name evidence="2" type="ORF">HELRODRAFT_159410</name>
</gene>
<dbReference type="EMBL" id="AMQM01000246">
    <property type="status" value="NOT_ANNOTATED_CDS"/>
    <property type="molecule type" value="Genomic_DNA"/>
</dbReference>
<evidence type="ECO:0000313" key="4">
    <source>
        <dbReference type="Proteomes" id="UP000015101"/>
    </source>
</evidence>
<sequence length="399" mass="44275">MLLILMSYLISVKCCRKNISPVRKNQEKIKNHTECLDLIEWNSNKPIQTSSPLPQPRHSRSYSRGLDANNNNAGNATNVGAKSTQPSLLGNIPRNMITPSAVLQQNQREIRRPTNESHKTSVLESASSINTVQRNSSPERNIFRNVRSFPMNETKNHVENGKNNNLIKFKAKSSSSVVNPENKRETTGFIGALKESPTEKKRQSIEKLRRSKVAASKSEEESEINDGNTTSSSINYLGKAVQQISSTNHDINIFNGHLSGNQRATDKTLQNQLPNSTKNSEKPLLNDSTNNSRLPPLPVRSNSSSRTNVNRENRNSSAVAPRRNTTHSSTPVLMQINNSPAVKMDRSHEGNSAKCSKSPNKITLIDLKSLSCEAFPLNTQQKRQSKNYNGIISGNAKQS</sequence>
<dbReference type="AlphaFoldDB" id="T1EP05"/>
<feature type="compositionally biased region" description="Polar residues" evidence="1">
    <location>
        <begin position="122"/>
        <end position="139"/>
    </location>
</feature>
<accession>T1EP05</accession>
<evidence type="ECO:0000313" key="2">
    <source>
        <dbReference type="EMBL" id="ESO12823.1"/>
    </source>
</evidence>
<feature type="region of interest" description="Disordered" evidence="1">
    <location>
        <begin position="188"/>
        <end position="233"/>
    </location>
</feature>
<dbReference type="KEGG" id="hro:HELRODRAFT_159410"/>
<reference evidence="2 4" key="2">
    <citation type="journal article" date="2013" name="Nature">
        <title>Insights into bilaterian evolution from three spiralian genomes.</title>
        <authorList>
            <person name="Simakov O."/>
            <person name="Marletaz F."/>
            <person name="Cho S.J."/>
            <person name="Edsinger-Gonzales E."/>
            <person name="Havlak P."/>
            <person name="Hellsten U."/>
            <person name="Kuo D.H."/>
            <person name="Larsson T."/>
            <person name="Lv J."/>
            <person name="Arendt D."/>
            <person name="Savage R."/>
            <person name="Osoegawa K."/>
            <person name="de Jong P."/>
            <person name="Grimwood J."/>
            <person name="Chapman J.A."/>
            <person name="Shapiro H."/>
            <person name="Aerts A."/>
            <person name="Otillar R.P."/>
            <person name="Terry A.Y."/>
            <person name="Boore J.L."/>
            <person name="Grigoriev I.V."/>
            <person name="Lindberg D.R."/>
            <person name="Seaver E.C."/>
            <person name="Weisblat D.A."/>
            <person name="Putnam N.H."/>
            <person name="Rokhsar D.S."/>
        </authorList>
    </citation>
    <scope>NUCLEOTIDE SEQUENCE</scope>
</reference>
<feature type="compositionally biased region" description="Basic and acidic residues" evidence="1">
    <location>
        <begin position="112"/>
        <end position="121"/>
    </location>
</feature>
<feature type="region of interest" description="Disordered" evidence="1">
    <location>
        <begin position="46"/>
        <end position="93"/>
    </location>
</feature>
<keyword evidence="4" id="KW-1185">Reference proteome</keyword>
<dbReference type="GeneID" id="20198305"/>
<evidence type="ECO:0000313" key="3">
    <source>
        <dbReference type="EnsemblMetazoa" id="HelroP159410"/>
    </source>
</evidence>
<dbReference type="Proteomes" id="UP000015101">
    <property type="component" value="Unassembled WGS sequence"/>
</dbReference>
<dbReference type="EMBL" id="KB095811">
    <property type="protein sequence ID" value="ESO12823.1"/>
    <property type="molecule type" value="Genomic_DNA"/>
</dbReference>
<feature type="compositionally biased region" description="Low complexity" evidence="1">
    <location>
        <begin position="68"/>
        <end position="81"/>
    </location>
</feature>
<dbReference type="EnsemblMetazoa" id="HelroT159410">
    <property type="protein sequence ID" value="HelroP159410"/>
    <property type="gene ID" value="HelroG159410"/>
</dbReference>
<name>T1EP05_HELRO</name>
<feature type="region of interest" description="Disordered" evidence="1">
    <location>
        <begin position="112"/>
        <end position="142"/>
    </location>
</feature>
<dbReference type="CTD" id="20198305"/>
<reference evidence="4" key="1">
    <citation type="submission" date="2012-12" db="EMBL/GenBank/DDBJ databases">
        <authorList>
            <person name="Hellsten U."/>
            <person name="Grimwood J."/>
            <person name="Chapman J.A."/>
            <person name="Shapiro H."/>
            <person name="Aerts A."/>
            <person name="Otillar R.P."/>
            <person name="Terry A.Y."/>
            <person name="Boore J.L."/>
            <person name="Simakov O."/>
            <person name="Marletaz F."/>
            <person name="Cho S.-J."/>
            <person name="Edsinger-Gonzales E."/>
            <person name="Havlak P."/>
            <person name="Kuo D.-H."/>
            <person name="Larsson T."/>
            <person name="Lv J."/>
            <person name="Arendt D."/>
            <person name="Savage R."/>
            <person name="Osoegawa K."/>
            <person name="de Jong P."/>
            <person name="Lindberg D.R."/>
            <person name="Seaver E.C."/>
            <person name="Weisblat D.A."/>
            <person name="Putnam N.H."/>
            <person name="Grigoriev I.V."/>
            <person name="Rokhsar D.S."/>
        </authorList>
    </citation>
    <scope>NUCLEOTIDE SEQUENCE</scope>
</reference>
<proteinExistence type="predicted"/>
<organism evidence="3 4">
    <name type="scientific">Helobdella robusta</name>
    <name type="common">Californian leech</name>
    <dbReference type="NCBI Taxonomy" id="6412"/>
    <lineage>
        <taxon>Eukaryota</taxon>
        <taxon>Metazoa</taxon>
        <taxon>Spiralia</taxon>
        <taxon>Lophotrochozoa</taxon>
        <taxon>Annelida</taxon>
        <taxon>Clitellata</taxon>
        <taxon>Hirudinea</taxon>
        <taxon>Rhynchobdellida</taxon>
        <taxon>Glossiphoniidae</taxon>
        <taxon>Helobdella</taxon>
    </lineage>
</organism>
<feature type="region of interest" description="Disordered" evidence="1">
    <location>
        <begin position="271"/>
        <end position="330"/>
    </location>
</feature>
<reference evidence="3" key="3">
    <citation type="submission" date="2015-06" db="UniProtKB">
        <authorList>
            <consortium name="EnsemblMetazoa"/>
        </authorList>
    </citation>
    <scope>IDENTIFICATION</scope>
</reference>
<evidence type="ECO:0000256" key="1">
    <source>
        <dbReference type="SAM" id="MobiDB-lite"/>
    </source>
</evidence>
<protein>
    <submittedName>
        <fullName evidence="2 3">Uncharacterized protein</fullName>
    </submittedName>
</protein>
<dbReference type="InParanoid" id="T1EP05"/>